<evidence type="ECO:0000313" key="2">
    <source>
        <dbReference type="Proteomes" id="UP000320338"/>
    </source>
</evidence>
<evidence type="ECO:0000313" key="1">
    <source>
        <dbReference type="EMBL" id="GEC18867.1"/>
    </source>
</evidence>
<dbReference type="OrthoDB" id="152349at2"/>
<comment type="caution">
    <text evidence="1">The sequence shown here is derived from an EMBL/GenBank/DDBJ whole genome shotgun (WGS) entry which is preliminary data.</text>
</comment>
<dbReference type="AlphaFoldDB" id="A0A4Y3WIV8"/>
<dbReference type="EMBL" id="BJNG01000011">
    <property type="protein sequence ID" value="GEC18867.1"/>
    <property type="molecule type" value="Genomic_DNA"/>
</dbReference>
<protein>
    <submittedName>
        <fullName evidence="1">Uncharacterized protein</fullName>
    </submittedName>
</protein>
<dbReference type="RefSeq" id="WP_141277474.1">
    <property type="nucleotide sequence ID" value="NZ_BAAARZ010000011.1"/>
</dbReference>
<dbReference type="InterPro" id="IPR045991">
    <property type="entry name" value="DUF5947"/>
</dbReference>
<sequence>MTVAGLRRFLADPRDREPAQETCELCATPVPAQHPHLVQVAQRRMVCACGPCAFLFDNPGAGGGGHRRVPDRYLSDPGFRLTDAQWDALQVPVGMAFFLRNSVQDRVIACYPSPAGATESELSLQAWTSGVGGGRLATELAPDVEALLVRRGKDARTDCLLVPIDACYRLVGLVRLHWRGFDGGADAWREIDRFFDDLRAAARPV</sequence>
<accession>A0A4Y3WIV8</accession>
<reference evidence="1 2" key="1">
    <citation type="submission" date="2019-06" db="EMBL/GenBank/DDBJ databases">
        <title>Whole genome shotgun sequence of Pseudonocardia hydrocarbonoxydans NBRC 14498.</title>
        <authorList>
            <person name="Hosoyama A."/>
            <person name="Uohara A."/>
            <person name="Ohji S."/>
            <person name="Ichikawa N."/>
        </authorList>
    </citation>
    <scope>NUCLEOTIDE SEQUENCE [LARGE SCALE GENOMIC DNA]</scope>
    <source>
        <strain evidence="1 2">NBRC 14498</strain>
    </source>
</reference>
<organism evidence="1 2">
    <name type="scientific">Pseudonocardia hydrocarbonoxydans</name>
    <dbReference type="NCBI Taxonomy" id="76726"/>
    <lineage>
        <taxon>Bacteria</taxon>
        <taxon>Bacillati</taxon>
        <taxon>Actinomycetota</taxon>
        <taxon>Actinomycetes</taxon>
        <taxon>Pseudonocardiales</taxon>
        <taxon>Pseudonocardiaceae</taxon>
        <taxon>Pseudonocardia</taxon>
    </lineage>
</organism>
<gene>
    <name evidence="1" type="ORF">PHY01_11500</name>
</gene>
<keyword evidence="2" id="KW-1185">Reference proteome</keyword>
<dbReference type="Pfam" id="PF19372">
    <property type="entry name" value="DUF5947"/>
    <property type="match status" value="1"/>
</dbReference>
<name>A0A4Y3WIV8_9PSEU</name>
<dbReference type="Proteomes" id="UP000320338">
    <property type="component" value="Unassembled WGS sequence"/>
</dbReference>
<proteinExistence type="predicted"/>